<sequence>MLSEYGEVIIIYSLLICKNIPVIKQIVPMVLKYFFKRLITKEGSAEVKKVSDLLGEVYREIMKFKKFKSIDETIEFSEQFFNIKSGIVKNIQELQEFILNVQKYISK</sequence>
<organism evidence="2 3">
    <name type="scientific">Odoribacter splanchnicus</name>
    <dbReference type="NCBI Taxonomy" id="28118"/>
    <lineage>
        <taxon>Bacteria</taxon>
        <taxon>Pseudomonadati</taxon>
        <taxon>Bacteroidota</taxon>
        <taxon>Bacteroidia</taxon>
        <taxon>Bacteroidales</taxon>
        <taxon>Odoribacteraceae</taxon>
        <taxon>Odoribacter</taxon>
    </lineage>
</organism>
<dbReference type="RefSeq" id="WP_118107492.1">
    <property type="nucleotide sequence ID" value="NZ_CABJFF010000010.1"/>
</dbReference>
<evidence type="ECO:0000313" key="2">
    <source>
        <dbReference type="EMBL" id="RGV29086.1"/>
    </source>
</evidence>
<proteinExistence type="predicted"/>
<protein>
    <submittedName>
        <fullName evidence="2">Uncharacterized protein</fullName>
    </submittedName>
</protein>
<accession>A0A412WPC6</accession>
<reference evidence="1" key="2">
    <citation type="submission" date="2023-01" db="EMBL/GenBank/DDBJ databases">
        <title>Human gut microbiome strain richness.</title>
        <authorList>
            <person name="Chen-Liaw A."/>
        </authorList>
    </citation>
    <scope>NUCLEOTIDE SEQUENCE</scope>
    <source>
        <strain evidence="1">RTP21484st1_B7_RTP21484_190118</strain>
    </source>
</reference>
<gene>
    <name evidence="2" type="ORF">DWW24_04310</name>
    <name evidence="1" type="ORF">PN645_08740</name>
</gene>
<dbReference type="Proteomes" id="UP001212263">
    <property type="component" value="Unassembled WGS sequence"/>
</dbReference>
<dbReference type="AlphaFoldDB" id="A0A412WPC6"/>
<evidence type="ECO:0000313" key="3">
    <source>
        <dbReference type="Proteomes" id="UP000283426"/>
    </source>
</evidence>
<evidence type="ECO:0000313" key="1">
    <source>
        <dbReference type="EMBL" id="MDB9223090.1"/>
    </source>
</evidence>
<dbReference type="Proteomes" id="UP000283426">
    <property type="component" value="Unassembled WGS sequence"/>
</dbReference>
<dbReference type="EMBL" id="QRYW01000007">
    <property type="protein sequence ID" value="RGV29086.1"/>
    <property type="molecule type" value="Genomic_DNA"/>
</dbReference>
<reference evidence="2 3" key="1">
    <citation type="submission" date="2018-08" db="EMBL/GenBank/DDBJ databases">
        <title>A genome reference for cultivated species of the human gut microbiota.</title>
        <authorList>
            <person name="Zou Y."/>
            <person name="Xue W."/>
            <person name="Luo G."/>
        </authorList>
    </citation>
    <scope>NUCLEOTIDE SEQUENCE [LARGE SCALE GENOMIC DNA]</scope>
    <source>
        <strain evidence="2 3">AF14-6AC</strain>
    </source>
</reference>
<name>A0A412WPC6_9BACT</name>
<comment type="caution">
    <text evidence="2">The sequence shown here is derived from an EMBL/GenBank/DDBJ whole genome shotgun (WGS) entry which is preliminary data.</text>
</comment>
<dbReference type="EMBL" id="JAQMRD010000009">
    <property type="protein sequence ID" value="MDB9223090.1"/>
    <property type="molecule type" value="Genomic_DNA"/>
</dbReference>